<dbReference type="GO" id="GO:0070979">
    <property type="term" value="P:protein K11-linked ubiquitination"/>
    <property type="evidence" value="ECO:0007669"/>
    <property type="project" value="UniProtKB-UniRule"/>
</dbReference>
<dbReference type="GO" id="GO:0031145">
    <property type="term" value="P:anaphase-promoting complex-dependent catabolic process"/>
    <property type="evidence" value="ECO:0007669"/>
    <property type="project" value="UniProtKB-UniRule"/>
</dbReference>
<dbReference type="GO" id="GO:0034399">
    <property type="term" value="C:nuclear periphery"/>
    <property type="evidence" value="ECO:0007669"/>
    <property type="project" value="TreeGrafter"/>
</dbReference>
<evidence type="ECO:0000256" key="6">
    <source>
        <dbReference type="PIRNR" id="PIRNR037303"/>
    </source>
</evidence>
<keyword evidence="3 6" id="KW-0498">Mitosis</keyword>
<comment type="function">
    <text evidence="6">Component of the anaphase promoting complex/cyclosome (APC/C), a cell cycle-regulated E3 ubiquitin ligase that controls progression through mitosis and the G1 phase of the cell cycle.</text>
</comment>
<dbReference type="InterPro" id="IPR024790">
    <property type="entry name" value="APC4_long_dom"/>
</dbReference>
<dbReference type="UniPathway" id="UPA00143"/>
<evidence type="ECO:0000256" key="4">
    <source>
        <dbReference type="ARBA" id="ARBA00022786"/>
    </source>
</evidence>
<dbReference type="PANTHER" id="PTHR13260">
    <property type="entry name" value="ANAPHASE PROMOTING COMPLEX SUBUNIT 4 APC4"/>
    <property type="match status" value="1"/>
</dbReference>
<dbReference type="InterPro" id="IPR017169">
    <property type="entry name" value="APC4_metazoa"/>
</dbReference>
<protein>
    <recommendedName>
        <fullName evidence="1 6">Anaphase-promoting complex subunit 4</fullName>
    </recommendedName>
    <alternativeName>
        <fullName evidence="6">Cyclosome subunit 4</fullName>
    </alternativeName>
</protein>
<evidence type="ECO:0000256" key="1">
    <source>
        <dbReference type="ARBA" id="ARBA00016067"/>
    </source>
</evidence>
<dbReference type="Gene3D" id="2.130.10.10">
    <property type="entry name" value="YVTN repeat-like/Quinoprotein amine dehydrogenase"/>
    <property type="match status" value="1"/>
</dbReference>
<reference evidence="11" key="1">
    <citation type="submission" date="2025-08" db="UniProtKB">
        <authorList>
            <consortium name="Ensembl"/>
        </authorList>
    </citation>
    <scope>IDENTIFICATION</scope>
</reference>
<evidence type="ECO:0000256" key="5">
    <source>
        <dbReference type="ARBA" id="ARBA00023306"/>
    </source>
</evidence>
<evidence type="ECO:0000313" key="11">
    <source>
        <dbReference type="Ensembl" id="ENSGMOP00000067592.1"/>
    </source>
</evidence>
<feature type="domain" description="Anaphase-promoting complex subunit 4 C-terminal half WD40" evidence="10">
    <location>
        <begin position="553"/>
        <end position="735"/>
    </location>
</feature>
<comment type="pathway">
    <text evidence="6">Protein modification; protein ubiquitination.</text>
</comment>
<sequence length="808" mass="91129">MPAFRQVGEKQLPNPVLCMAWSPKRDLIALANTSGELLLHRLANFHRVWSLPATEHTGKEITALAWRPDGKILAFALGDTKQVVLCDVEKAEILHLFTVENAVSCMTWMEVVEESSVLSSFYNSEDESKLFLPKLPALPKSEEKSDEIMNLLGDVRLNILVVGGASGCVELYAYGMYRIATLDKVPGSCRSLSLSTDLKSLSVITEVRSVDNNPEICYVQLDTGLLSDCLPEVTRMARKFSHISTLLQYLRLSLTCMCEAWEEILMQMDLRLTKFVQEKNTNTQVQDEFLELLLWGQSSPELQALLMNQLTVKGLKKLGQSIESSYSSIQKLVISHLQSGSEALLYHLSEVRGMCLWKHKFEPLGLNAAAIEDAITAVGSFSLKAGCALTGVWLRCPYFPAAMLRMCEEHVPPELNKMTQKDISFVADFLSEHFSELFDRKGKYFNVERVGQYLKDEDDDLVSPPNTKGNQWLKFLQESSHLKESPLLFPSYPNKSLHFVKRMMEGVIEGCLQNPAEVIGKSVKQAIFMPLYTVPERCGLTFIIFIKRCRYDMWNDKKANMHYVVFTMPEGSPSKLYIRYLRPADAQLVRPSLLHQAYVYKHRFTRKHFLSLSTLNTSFALFRPDCVYSCLDARFYDDEMLTVVLCAPEGEEDRGRVLAQLPLGSAHSCQNEFNWDPALRCVLDQQSGSVPSQALVLENQWRILENMKAQFVAVNGIRKVACVLSANLRHVRMFEMDVEDEEDEEGGDSQKASADQDVLEASMNSQGDREDDGDGRGPDSGPESGAEAKEPMEDVETHLESQEELELV</sequence>
<keyword evidence="5 6" id="KW-0131">Cell cycle</keyword>
<dbReference type="GeneTree" id="ENSGT00390000004612"/>
<dbReference type="InterPro" id="IPR015943">
    <property type="entry name" value="WD40/YVTN_repeat-like_dom_sf"/>
</dbReference>
<evidence type="ECO:0000256" key="2">
    <source>
        <dbReference type="ARBA" id="ARBA00022618"/>
    </source>
</evidence>
<dbReference type="InterPro" id="IPR024789">
    <property type="entry name" value="APC4"/>
</dbReference>
<dbReference type="PIRSF" id="PIRSF037303">
    <property type="entry name" value="APC4"/>
    <property type="match status" value="1"/>
</dbReference>
<feature type="compositionally biased region" description="Basic and acidic residues" evidence="7">
    <location>
        <begin position="786"/>
        <end position="801"/>
    </location>
</feature>
<feature type="compositionally biased region" description="Acidic residues" evidence="7">
    <location>
        <begin position="738"/>
        <end position="747"/>
    </location>
</feature>
<dbReference type="InterPro" id="IPR056358">
    <property type="entry name" value="APC4_C"/>
</dbReference>
<reference evidence="11" key="2">
    <citation type="submission" date="2025-09" db="UniProtKB">
        <authorList>
            <consortium name="Ensembl"/>
        </authorList>
    </citation>
    <scope>IDENTIFICATION</scope>
</reference>
<dbReference type="Ensembl" id="ENSGMOT00000063336.1">
    <property type="protein sequence ID" value="ENSGMOP00000067592.1"/>
    <property type="gene ID" value="ENSGMOG00000007748.2"/>
</dbReference>
<keyword evidence="4 6" id="KW-0833">Ubl conjugation pathway</keyword>
<name>A0A8C5FX51_GADMO</name>
<dbReference type="GO" id="GO:0005680">
    <property type="term" value="C:anaphase-promoting complex"/>
    <property type="evidence" value="ECO:0007669"/>
    <property type="project" value="UniProtKB-UniRule"/>
</dbReference>
<organism evidence="11 12">
    <name type="scientific">Gadus morhua</name>
    <name type="common">Atlantic cod</name>
    <dbReference type="NCBI Taxonomy" id="8049"/>
    <lineage>
        <taxon>Eukaryota</taxon>
        <taxon>Metazoa</taxon>
        <taxon>Chordata</taxon>
        <taxon>Craniata</taxon>
        <taxon>Vertebrata</taxon>
        <taxon>Euteleostomi</taxon>
        <taxon>Actinopterygii</taxon>
        <taxon>Neopterygii</taxon>
        <taxon>Teleostei</taxon>
        <taxon>Neoteleostei</taxon>
        <taxon>Acanthomorphata</taxon>
        <taxon>Zeiogadaria</taxon>
        <taxon>Gadariae</taxon>
        <taxon>Gadiformes</taxon>
        <taxon>Gadoidei</taxon>
        <taxon>Gadidae</taxon>
        <taxon>Gadus</taxon>
    </lineage>
</organism>
<feature type="domain" description="Anaphase-promoting complex subunit 4-like WD40" evidence="8">
    <location>
        <begin position="19"/>
        <end position="110"/>
    </location>
</feature>
<dbReference type="InterPro" id="IPR024977">
    <property type="entry name" value="Apc4-like_WD40_dom"/>
</dbReference>
<evidence type="ECO:0000313" key="12">
    <source>
        <dbReference type="Proteomes" id="UP000694546"/>
    </source>
</evidence>
<dbReference type="PANTHER" id="PTHR13260:SF0">
    <property type="entry name" value="ANAPHASE-PROMOTING COMPLEX SUBUNIT 4"/>
    <property type="match status" value="1"/>
</dbReference>
<dbReference type="Proteomes" id="UP000694546">
    <property type="component" value="Chromosome 12"/>
</dbReference>
<keyword evidence="12" id="KW-1185">Reference proteome</keyword>
<dbReference type="AlphaFoldDB" id="A0A8C5FX51"/>
<dbReference type="GO" id="GO:0051301">
    <property type="term" value="P:cell division"/>
    <property type="evidence" value="ECO:0007669"/>
    <property type="project" value="UniProtKB-KW"/>
</dbReference>
<feature type="domain" description="Anaphase-promoting complex subunit 4 long" evidence="9">
    <location>
        <begin position="218"/>
        <end position="385"/>
    </location>
</feature>
<dbReference type="SUPFAM" id="SSF69322">
    <property type="entry name" value="Tricorn protease domain 2"/>
    <property type="match status" value="1"/>
</dbReference>
<dbReference type="Pfam" id="PF12894">
    <property type="entry name" value="ANAPC4_WD40"/>
    <property type="match status" value="1"/>
</dbReference>
<dbReference type="GO" id="GO:0030071">
    <property type="term" value="P:regulation of mitotic metaphase/anaphase transition"/>
    <property type="evidence" value="ECO:0007669"/>
    <property type="project" value="UniProtKB-UniRule"/>
</dbReference>
<comment type="similarity">
    <text evidence="6">Belongs to the APC4 family.</text>
</comment>
<dbReference type="Pfam" id="PF12896">
    <property type="entry name" value="ANAPC4"/>
    <property type="match status" value="1"/>
</dbReference>
<accession>A0A8C5FX51</accession>
<proteinExistence type="inferred from homology"/>
<evidence type="ECO:0000256" key="7">
    <source>
        <dbReference type="SAM" id="MobiDB-lite"/>
    </source>
</evidence>
<evidence type="ECO:0000259" key="10">
    <source>
        <dbReference type="Pfam" id="PF23405"/>
    </source>
</evidence>
<feature type="region of interest" description="Disordered" evidence="7">
    <location>
        <begin position="738"/>
        <end position="808"/>
    </location>
</feature>
<dbReference type="Pfam" id="PF23405">
    <property type="entry name" value="WD40_APC4_C-half"/>
    <property type="match status" value="1"/>
</dbReference>
<keyword evidence="2 6" id="KW-0132">Cell division</keyword>
<evidence type="ECO:0000256" key="3">
    <source>
        <dbReference type="ARBA" id="ARBA00022776"/>
    </source>
</evidence>
<evidence type="ECO:0000259" key="8">
    <source>
        <dbReference type="Pfam" id="PF12894"/>
    </source>
</evidence>
<evidence type="ECO:0000259" key="9">
    <source>
        <dbReference type="Pfam" id="PF12896"/>
    </source>
</evidence>